<dbReference type="Gene3D" id="3.60.21.10">
    <property type="match status" value="1"/>
</dbReference>
<evidence type="ECO:0000313" key="3">
    <source>
        <dbReference type="EMBL" id="SFR98959.1"/>
    </source>
</evidence>
<dbReference type="SUPFAM" id="SSF49384">
    <property type="entry name" value="Carbohydrate-binding domain"/>
    <property type="match status" value="1"/>
</dbReference>
<dbReference type="Proteomes" id="UP000199062">
    <property type="component" value="Unassembled WGS sequence"/>
</dbReference>
<dbReference type="InterPro" id="IPR006179">
    <property type="entry name" value="5_nucleotidase/apyrase"/>
</dbReference>
<name>A0A1I6L671_9EURY</name>
<organism evidence="3 4">
    <name type="scientific">Halomicrobium zhouii</name>
    <dbReference type="NCBI Taxonomy" id="767519"/>
    <lineage>
        <taxon>Archaea</taxon>
        <taxon>Methanobacteriati</taxon>
        <taxon>Methanobacteriota</taxon>
        <taxon>Stenosarchaea group</taxon>
        <taxon>Halobacteria</taxon>
        <taxon>Halobacteriales</taxon>
        <taxon>Haloarculaceae</taxon>
        <taxon>Halomicrobium</taxon>
    </lineage>
</organism>
<protein>
    <submittedName>
        <fullName evidence="3">2',3'-cyclic-nucleotide 2'-phosphodiesterase/5'-or 3'-nucleotidase, 5'-nucleotidase family</fullName>
    </submittedName>
</protein>
<dbReference type="InterPro" id="IPR002048">
    <property type="entry name" value="EF_hand_dom"/>
</dbReference>
<dbReference type="InterPro" id="IPR018247">
    <property type="entry name" value="EF_Hand_1_Ca_BS"/>
</dbReference>
<dbReference type="InterPro" id="IPR036907">
    <property type="entry name" value="5'-Nucleotdase_C_sf"/>
</dbReference>
<gene>
    <name evidence="3" type="ORF">SAMN05216559_2130</name>
</gene>
<feature type="region of interest" description="Disordered" evidence="1">
    <location>
        <begin position="799"/>
        <end position="821"/>
    </location>
</feature>
<dbReference type="AlphaFoldDB" id="A0A1I6L671"/>
<dbReference type="Gene3D" id="1.10.1330.10">
    <property type="entry name" value="Dockerin domain"/>
    <property type="match status" value="1"/>
</dbReference>
<keyword evidence="4" id="KW-1185">Reference proteome</keyword>
<feature type="domain" description="EF-hand" evidence="2">
    <location>
        <begin position="845"/>
        <end position="877"/>
    </location>
</feature>
<dbReference type="PROSITE" id="PS00018">
    <property type="entry name" value="EF_HAND_1"/>
    <property type="match status" value="1"/>
</dbReference>
<accession>A0A1I6L671</accession>
<dbReference type="PRINTS" id="PR01607">
    <property type="entry name" value="APYRASEFAMLY"/>
</dbReference>
<dbReference type="InterPro" id="IPR029052">
    <property type="entry name" value="Metallo-depent_PP-like"/>
</dbReference>
<dbReference type="GO" id="GO:0005509">
    <property type="term" value="F:calcium ion binding"/>
    <property type="evidence" value="ECO:0007669"/>
    <property type="project" value="InterPro"/>
</dbReference>
<dbReference type="InterPro" id="IPR036439">
    <property type="entry name" value="Dockerin_dom_sf"/>
</dbReference>
<dbReference type="Pfam" id="PF02872">
    <property type="entry name" value="5_nucleotid_C"/>
    <property type="match status" value="1"/>
</dbReference>
<dbReference type="SUPFAM" id="SSF63446">
    <property type="entry name" value="Type I dockerin domain"/>
    <property type="match status" value="1"/>
</dbReference>
<dbReference type="STRING" id="767519.SAMN05216559_2130"/>
<dbReference type="GO" id="GO:0000272">
    <property type="term" value="P:polysaccharide catabolic process"/>
    <property type="evidence" value="ECO:0007669"/>
    <property type="project" value="InterPro"/>
</dbReference>
<feature type="compositionally biased region" description="Acidic residues" evidence="1">
    <location>
        <begin position="657"/>
        <end position="672"/>
    </location>
</feature>
<dbReference type="GO" id="GO:0030246">
    <property type="term" value="F:carbohydrate binding"/>
    <property type="evidence" value="ECO:0007669"/>
    <property type="project" value="InterPro"/>
</dbReference>
<feature type="region of interest" description="Disordered" evidence="1">
    <location>
        <begin position="651"/>
        <end position="672"/>
    </location>
</feature>
<dbReference type="Gene3D" id="3.90.780.10">
    <property type="entry name" value="5'-Nucleotidase, C-terminal domain"/>
    <property type="match status" value="1"/>
</dbReference>
<evidence type="ECO:0000256" key="1">
    <source>
        <dbReference type="SAM" id="MobiDB-lite"/>
    </source>
</evidence>
<dbReference type="OrthoDB" id="21342at2157"/>
<dbReference type="RefSeq" id="WP_218155553.1">
    <property type="nucleotide sequence ID" value="NZ_FOZK01000002.1"/>
</dbReference>
<dbReference type="SUPFAM" id="SSF56300">
    <property type="entry name" value="Metallo-dependent phosphatases"/>
    <property type="match status" value="1"/>
</dbReference>
<dbReference type="PANTHER" id="PTHR11575:SF24">
    <property type="entry name" value="5'-NUCLEOTIDASE"/>
    <property type="match status" value="1"/>
</dbReference>
<dbReference type="PROSITE" id="PS50222">
    <property type="entry name" value="EF_HAND_2"/>
    <property type="match status" value="1"/>
</dbReference>
<dbReference type="EMBL" id="FOZK01000002">
    <property type="protein sequence ID" value="SFR98959.1"/>
    <property type="molecule type" value="Genomic_DNA"/>
</dbReference>
<dbReference type="GO" id="GO:0016787">
    <property type="term" value="F:hydrolase activity"/>
    <property type="evidence" value="ECO:0007669"/>
    <property type="project" value="InterPro"/>
</dbReference>
<evidence type="ECO:0000313" key="4">
    <source>
        <dbReference type="Proteomes" id="UP000199062"/>
    </source>
</evidence>
<dbReference type="InterPro" id="IPR008334">
    <property type="entry name" value="5'-Nucleotdase_C"/>
</dbReference>
<sequence length="877" mass="92219">MTRTGTRSGRRTLVALVAVILVVAATPLGAVSVGAATTQQTAGNAGKNLASAGNTAQDTTIESSASRNATTLTILSYNDVQTAASDPDAMGRFVGTLHERRAAHDNPTVVVGGGDQVSPSSLSPVSQWRVPVRTLNVANPDAEVVGNHDLDYGFEPVENYSEASEFPWLAANVVREDGETIPGTENYTIVERDGVRVGVVGLVDEAIEPKTAVDFEEHGYRVADYSEVGGRIATKLKTEEDVDVVVAAAHIGVPDSKELARETENIDVIVTGDDEIDYPPRETSGTVITEATARGEYVGELNLTVTEDSVRMESGRIVEVTDDASVDETARDVVAEARSDQLSKRVGRTNVPLDSTFSSNYHDETAWGNLVTDAFRNETGAEVAVTNAGGIRGDFVMEPGPVTYDDVYTSLPFGNYLVTKELTGEQLRELLASQVITLDSEEGQQYGAEPSLQVSGVTYEFATREGSGPLVRDVAVDGEPLRENATYAVTVNSYMADWSFEDRYGWSLADRPTVGTDYTLYGTAAANYVNHTSPVERDGEDRIRRVDRELGTGTVVEDAANATNGTVAVRFAVPDAVTNPTESTFRLENETSAVLSAESISLGDGNLTARFDATAFEALRANSDDVQLYGAYDDAEHGDSLVYRDQAVLNGAVPSGEDGDDGGDGTGEDAPDDAAATLEISSVSVSEGETATVAVNASSLPDGLSGGQVAVSVSDPSVATVTDASAGDAFGLTAGPNVTDDGAVVRFADLDGAVQPGATDATLATLTVAGESAGTTNVTVRVDALDGENGTALDVATRNGTVTTGPPPVVSGRSPADHDHDGTFEDLNGNGRLDYDDVVTLFEHIESGVVEDHHSAYDFNGNGRVDYEDVVTLYEAL</sequence>
<dbReference type="SUPFAM" id="SSF55816">
    <property type="entry name" value="5'-nucleotidase (syn. UDP-sugar hydrolase), C-terminal domain"/>
    <property type="match status" value="1"/>
</dbReference>
<dbReference type="PANTHER" id="PTHR11575">
    <property type="entry name" value="5'-NUCLEOTIDASE-RELATED"/>
    <property type="match status" value="1"/>
</dbReference>
<proteinExistence type="predicted"/>
<reference evidence="3 4" key="1">
    <citation type="submission" date="2016-10" db="EMBL/GenBank/DDBJ databases">
        <authorList>
            <person name="de Groot N.N."/>
        </authorList>
    </citation>
    <scope>NUCLEOTIDE SEQUENCE [LARGE SCALE GENOMIC DNA]</scope>
    <source>
        <strain evidence="3 4">CGMCC 1.10457</strain>
    </source>
</reference>
<dbReference type="GO" id="GO:0009166">
    <property type="term" value="P:nucleotide catabolic process"/>
    <property type="evidence" value="ECO:0007669"/>
    <property type="project" value="InterPro"/>
</dbReference>
<evidence type="ECO:0000259" key="2">
    <source>
        <dbReference type="PROSITE" id="PS50222"/>
    </source>
</evidence>
<dbReference type="Gene3D" id="2.60.40.680">
    <property type="match status" value="1"/>
</dbReference>
<dbReference type="InterPro" id="IPR008965">
    <property type="entry name" value="CBM2/CBM3_carb-bd_dom_sf"/>
</dbReference>